<dbReference type="PANTHER" id="PTHR12815">
    <property type="entry name" value="SORTING AND ASSEMBLY MACHINERY SAMM50 PROTEIN FAMILY MEMBER"/>
    <property type="match status" value="1"/>
</dbReference>
<dbReference type="AlphaFoldDB" id="A0A4Q8QBQ2"/>
<evidence type="ECO:0000256" key="5">
    <source>
        <dbReference type="ARBA" id="ARBA00023237"/>
    </source>
</evidence>
<keyword evidence="8" id="KW-1185">Reference proteome</keyword>
<dbReference type="RefSeq" id="WP_130612940.1">
    <property type="nucleotide sequence ID" value="NZ_SGIU01000002.1"/>
</dbReference>
<dbReference type="Gene3D" id="2.40.160.50">
    <property type="entry name" value="membrane protein fhac: a member of the omp85/tpsb transporter family"/>
    <property type="match status" value="1"/>
</dbReference>
<evidence type="ECO:0000259" key="6">
    <source>
        <dbReference type="Pfam" id="PF01103"/>
    </source>
</evidence>
<accession>A0A4Q8QBQ2</accession>
<reference evidence="7 8" key="1">
    <citation type="submission" date="2019-02" db="EMBL/GenBank/DDBJ databases">
        <title>Draft genome sequence of Muricauda sp. 176CP4-71.</title>
        <authorList>
            <person name="Park J.-S."/>
        </authorList>
    </citation>
    <scope>NUCLEOTIDE SEQUENCE [LARGE SCALE GENOMIC DNA]</scope>
    <source>
        <strain evidence="7 8">176CP4-71</strain>
    </source>
</reference>
<dbReference type="InterPro" id="IPR000184">
    <property type="entry name" value="Bac_surfAg_D15"/>
</dbReference>
<sequence length="866" mass="98807">MKVFQGALCNRAKIGLLLLMVTLAGCNTLKKVDDDQLLLTNNTIYTDDEKVNESDLKSLIVQKPNSSVLGYPLRLNLYNLAKEDSDSSFQNWLHRKEKREKRLNRLLSKKQVNRLKESFVVKGASDFLKRIGEPPVVVDTSLAQKSVDRLKAYFNSKGYFNNKGRYEIVEGRRKKRAAVDYKIALGMPYMIDTVLKNIVSPELDSIYNISSSKSFVKKGEQFDLGNFNLERERLTTLFRNSGVYNFQESSINYDILRDTVAASDDKLMEVQLNIQKPRSSDAADSLSNFYRVHRFEKINIYSDYLIGGSRDSLNSLEYNNYTIYFNDKLKYKPKALVDAIFFQKDSVYRDLDRIRSYRQITNLNTFKYPNIELIPDTTNARLISNIYLAPRPKYSVNFSFDVTHSNIQQIGTAFGATVVTRNVFGGAETLNVSARGSIGLLSDASLSDETFTSELGGDINITFPRIWLPFNTERIIPFYMLPQSRFLVGTNFQRNIGLDRQTFNTILSYNWSPNLSLKNELELLDIEFVRNVNPDNFFNVYQNTFSNLDGIADDFEDNPDFAGFYDENVDPNLDEDDELDLIISEGANSFIDAILTPGFQVSQDTLAAVRSIQERRQRLTENNLIFASNFTITKNSKDDINDLDFYQFSAKLESAGNVLSLMANVVPYNENDNDQLLVFGVPFSQYLKTEFDFIRHWQVGDASVLAFRSFSGIAIPYGNSDNIPFVRSYFAGGSNDNRAWNAYELGPGSTSNLNDFNEANLKIALNFEYRFPIAGDVKGALFADAGNIWNVFDNEDNPDAIFTGFESLGDLALGTGFGLRYDFSYFIFRLDVGFKTYNPAEEISRRWFRDYNFRNAVFNIGINYPF</sequence>
<evidence type="ECO:0000256" key="1">
    <source>
        <dbReference type="ARBA" id="ARBA00004370"/>
    </source>
</evidence>
<gene>
    <name evidence="7" type="ORF">EW142_08990</name>
</gene>
<dbReference type="InterPro" id="IPR039910">
    <property type="entry name" value="D15-like"/>
</dbReference>
<comment type="subcellular location">
    <subcellularLocation>
        <location evidence="1">Membrane</location>
    </subcellularLocation>
</comment>
<dbReference type="OrthoDB" id="9814535at2"/>
<evidence type="ECO:0000313" key="7">
    <source>
        <dbReference type="EMBL" id="TAI46827.1"/>
    </source>
</evidence>
<evidence type="ECO:0000313" key="8">
    <source>
        <dbReference type="Proteomes" id="UP000291981"/>
    </source>
</evidence>
<evidence type="ECO:0000256" key="4">
    <source>
        <dbReference type="ARBA" id="ARBA00023136"/>
    </source>
</evidence>
<organism evidence="7 8">
    <name type="scientific">Flagellimonas allohymeniacidonis</name>
    <dbReference type="NCBI Taxonomy" id="2517819"/>
    <lineage>
        <taxon>Bacteria</taxon>
        <taxon>Pseudomonadati</taxon>
        <taxon>Bacteroidota</taxon>
        <taxon>Flavobacteriia</taxon>
        <taxon>Flavobacteriales</taxon>
        <taxon>Flavobacteriaceae</taxon>
        <taxon>Flagellimonas</taxon>
    </lineage>
</organism>
<keyword evidence="4" id="KW-0472">Membrane</keyword>
<dbReference type="EMBL" id="SGIU01000002">
    <property type="protein sequence ID" value="TAI46827.1"/>
    <property type="molecule type" value="Genomic_DNA"/>
</dbReference>
<dbReference type="Pfam" id="PF01103">
    <property type="entry name" value="Omp85"/>
    <property type="match status" value="1"/>
</dbReference>
<dbReference type="PANTHER" id="PTHR12815:SF47">
    <property type="entry name" value="TRANSLOCATION AND ASSEMBLY MODULE SUBUNIT TAMA"/>
    <property type="match status" value="1"/>
</dbReference>
<dbReference type="PROSITE" id="PS51257">
    <property type="entry name" value="PROKAR_LIPOPROTEIN"/>
    <property type="match status" value="1"/>
</dbReference>
<protein>
    <submittedName>
        <fullName evidence="7">Outer membrane protein assembly factor</fullName>
    </submittedName>
</protein>
<evidence type="ECO:0000256" key="2">
    <source>
        <dbReference type="ARBA" id="ARBA00022692"/>
    </source>
</evidence>
<proteinExistence type="predicted"/>
<dbReference type="GO" id="GO:0019867">
    <property type="term" value="C:outer membrane"/>
    <property type="evidence" value="ECO:0007669"/>
    <property type="project" value="InterPro"/>
</dbReference>
<name>A0A4Q8QBQ2_9FLAO</name>
<feature type="domain" description="Bacterial surface antigen (D15)" evidence="6">
    <location>
        <begin position="422"/>
        <end position="842"/>
    </location>
</feature>
<keyword evidence="3" id="KW-0732">Signal</keyword>
<evidence type="ECO:0000256" key="3">
    <source>
        <dbReference type="ARBA" id="ARBA00022729"/>
    </source>
</evidence>
<dbReference type="Proteomes" id="UP000291981">
    <property type="component" value="Unassembled WGS sequence"/>
</dbReference>
<keyword evidence="5" id="KW-0998">Cell outer membrane</keyword>
<comment type="caution">
    <text evidence="7">The sequence shown here is derived from an EMBL/GenBank/DDBJ whole genome shotgun (WGS) entry which is preliminary data.</text>
</comment>
<keyword evidence="2" id="KW-0812">Transmembrane</keyword>